<feature type="compositionally biased region" description="Basic residues" evidence="1">
    <location>
        <begin position="1"/>
        <end position="14"/>
    </location>
</feature>
<feature type="region of interest" description="Disordered" evidence="1">
    <location>
        <begin position="1"/>
        <end position="64"/>
    </location>
</feature>
<dbReference type="AlphaFoldDB" id="A0A6C0E051"/>
<accession>A0A6C0E051</accession>
<evidence type="ECO:0000313" key="2">
    <source>
        <dbReference type="EMBL" id="QHT21659.1"/>
    </source>
</evidence>
<feature type="compositionally biased region" description="Basic and acidic residues" evidence="1">
    <location>
        <begin position="20"/>
        <end position="37"/>
    </location>
</feature>
<reference evidence="2" key="1">
    <citation type="journal article" date="2020" name="Nature">
        <title>Giant virus diversity and host interactions through global metagenomics.</title>
        <authorList>
            <person name="Schulz F."/>
            <person name="Roux S."/>
            <person name="Paez-Espino D."/>
            <person name="Jungbluth S."/>
            <person name="Walsh D.A."/>
            <person name="Denef V.J."/>
            <person name="McMahon K.D."/>
            <person name="Konstantinidis K.T."/>
            <person name="Eloe-Fadrosh E.A."/>
            <person name="Kyrpides N.C."/>
            <person name="Woyke T."/>
        </authorList>
    </citation>
    <scope>NUCLEOTIDE SEQUENCE</scope>
    <source>
        <strain evidence="2">GVMAG-M-3300023179-103</strain>
    </source>
</reference>
<sequence>MNNKRGRGRPKKSKSSYNNEPKEYTSNNDDKEKKDENIIVFFALSDEESQENNDTQLEEKENDEDDYIDNIEDNNIINFAIEDSPIETITETQSVQTPREPEKKIFTKTQILYNCVQLNKNNKSYNPTNTNIKCWWCDETFDNLPAYIVSNYKNGEYYVFGNFCSFNCAAKYNVVMLKDHKWNSRHALTNNLKNKIMNNNEPLKLAPDRELLVSKGGVLSIEEFREGFDSYGMFPKINMPPMIPLMHVINNNKFL</sequence>
<proteinExistence type="predicted"/>
<protein>
    <submittedName>
        <fullName evidence="2">Uncharacterized protein</fullName>
    </submittedName>
</protein>
<evidence type="ECO:0000256" key="1">
    <source>
        <dbReference type="SAM" id="MobiDB-lite"/>
    </source>
</evidence>
<organism evidence="2">
    <name type="scientific">viral metagenome</name>
    <dbReference type="NCBI Taxonomy" id="1070528"/>
    <lineage>
        <taxon>unclassified sequences</taxon>
        <taxon>metagenomes</taxon>
        <taxon>organismal metagenomes</taxon>
    </lineage>
</organism>
<dbReference type="EMBL" id="MN739696">
    <property type="protein sequence ID" value="QHT21659.1"/>
    <property type="molecule type" value="Genomic_DNA"/>
</dbReference>
<name>A0A6C0E051_9ZZZZ</name>